<name>A0A0P6AKI5_9CRUS</name>
<protein>
    <submittedName>
        <fullName evidence="1">Lactosylceramide-like protein</fullName>
    </submittedName>
</protein>
<reference evidence="1" key="1">
    <citation type="submission" date="2015-10" db="EMBL/GenBank/DDBJ databases">
        <title>Daphnia magna gene sets from two clonal populations assembled and annotated with EvidentialGene.</title>
        <authorList>
            <person name="Gilbert D."/>
            <person name="Podicheti R."/>
            <person name="Orsini L."/>
            <person name="Colbourne J."/>
            <person name="Pfrender M."/>
        </authorList>
    </citation>
    <scope>NUCLEOTIDE SEQUENCE</scope>
</reference>
<organism evidence="1">
    <name type="scientific">Daphnia magna</name>
    <dbReference type="NCBI Taxonomy" id="35525"/>
    <lineage>
        <taxon>Eukaryota</taxon>
        <taxon>Metazoa</taxon>
        <taxon>Ecdysozoa</taxon>
        <taxon>Arthropoda</taxon>
        <taxon>Crustacea</taxon>
        <taxon>Branchiopoda</taxon>
        <taxon>Diplostraca</taxon>
        <taxon>Cladocera</taxon>
        <taxon>Anomopoda</taxon>
        <taxon>Daphniidae</taxon>
        <taxon>Daphnia</taxon>
    </lineage>
</organism>
<proteinExistence type="predicted"/>
<sequence length="150" mass="17296">MKMLTSTALALIMFFIQDTSWKPALFVSASEDSNPSANRVDVEDYTAPTGTTRLVERDGNMRDCFNCHYFHLSKPISYNLDDYISSPEMACKNHSPCHRRPRLIQEYSKKDVVLCLDSLSVKRNRRPMHIAFIGDSIVRHQYLSFLRVGF</sequence>
<dbReference type="EMBL" id="GDIP01210800">
    <property type="protein sequence ID" value="JAJ12602.1"/>
    <property type="molecule type" value="Transcribed_RNA"/>
</dbReference>
<reference evidence="1" key="2">
    <citation type="submission" date="2015-10" db="EMBL/GenBank/DDBJ databases">
        <authorList>
            <person name="Gilbert D.G."/>
        </authorList>
    </citation>
    <scope>NUCLEOTIDE SEQUENCE</scope>
</reference>
<evidence type="ECO:0000313" key="1">
    <source>
        <dbReference type="EMBL" id="JAJ12602.1"/>
    </source>
</evidence>
<dbReference type="AlphaFoldDB" id="A0A0P6AKI5"/>
<accession>A0A0P6AKI5</accession>